<evidence type="ECO:0000256" key="4">
    <source>
        <dbReference type="ARBA" id="ARBA00022741"/>
    </source>
</evidence>
<dbReference type="Proteomes" id="UP001295444">
    <property type="component" value="Chromosome 09"/>
</dbReference>
<evidence type="ECO:0000256" key="5">
    <source>
        <dbReference type="ARBA" id="ARBA00022840"/>
    </source>
</evidence>
<dbReference type="GO" id="GO:0005524">
    <property type="term" value="F:ATP binding"/>
    <property type="evidence" value="ECO:0007669"/>
    <property type="project" value="UniProtKB-KW"/>
</dbReference>
<keyword evidence="13" id="KW-0175">Coiled coil</keyword>
<feature type="binding site" evidence="11">
    <location>
        <position position="312"/>
    </location>
    <ligand>
        <name>L-serine</name>
        <dbReference type="ChEBI" id="CHEBI:33384"/>
    </ligand>
</feature>
<evidence type="ECO:0000256" key="3">
    <source>
        <dbReference type="ARBA" id="ARBA00022598"/>
    </source>
</evidence>
<organism evidence="16 17">
    <name type="scientific">Pelobates cultripes</name>
    <name type="common">Western spadefoot toad</name>
    <dbReference type="NCBI Taxonomy" id="61616"/>
    <lineage>
        <taxon>Eukaryota</taxon>
        <taxon>Metazoa</taxon>
        <taxon>Chordata</taxon>
        <taxon>Craniata</taxon>
        <taxon>Vertebrata</taxon>
        <taxon>Euteleostomi</taxon>
        <taxon>Amphibia</taxon>
        <taxon>Batrachia</taxon>
        <taxon>Anura</taxon>
        <taxon>Pelobatoidea</taxon>
        <taxon>Pelobatidae</taxon>
        <taxon>Pelobates</taxon>
    </lineage>
</organism>
<evidence type="ECO:0000256" key="1">
    <source>
        <dbReference type="ARBA" id="ARBA00010728"/>
    </source>
</evidence>
<feature type="coiled-coil region" evidence="13">
    <location>
        <begin position="44"/>
        <end position="105"/>
    </location>
</feature>
<dbReference type="EMBL" id="OW240920">
    <property type="protein sequence ID" value="CAH2314150.1"/>
    <property type="molecule type" value="Genomic_DNA"/>
</dbReference>
<keyword evidence="17" id="KW-1185">Reference proteome</keyword>
<dbReference type="Gene3D" id="1.10.287.40">
    <property type="entry name" value="Serine-tRNA synthetase, tRNA binding domain"/>
    <property type="match status" value="1"/>
</dbReference>
<dbReference type="PRINTS" id="PR00981">
    <property type="entry name" value="TRNASYNTHSER"/>
</dbReference>
<accession>A0AAD1SX81</accession>
<dbReference type="NCBIfam" id="TIGR00414">
    <property type="entry name" value="serS"/>
    <property type="match status" value="1"/>
</dbReference>
<dbReference type="InterPro" id="IPR042103">
    <property type="entry name" value="SerRS_1_N_sf"/>
</dbReference>
<dbReference type="EC" id="6.1.1.11" evidence="2"/>
<dbReference type="PROSITE" id="PS50862">
    <property type="entry name" value="AA_TRNA_LIGASE_II"/>
    <property type="match status" value="1"/>
</dbReference>
<dbReference type="InterPro" id="IPR006195">
    <property type="entry name" value="aa-tRNA-synth_II"/>
</dbReference>
<gene>
    <name evidence="16" type="ORF">PECUL_23A015841</name>
</gene>
<evidence type="ECO:0000259" key="15">
    <source>
        <dbReference type="PROSITE" id="PS50862"/>
    </source>
</evidence>
<evidence type="ECO:0000313" key="16">
    <source>
        <dbReference type="EMBL" id="CAH2314150.1"/>
    </source>
</evidence>
<feature type="region of interest" description="Disordered" evidence="14">
    <location>
        <begin position="20"/>
        <end position="43"/>
    </location>
</feature>
<comment type="catalytic activity">
    <reaction evidence="9">
        <text>tRNA(Sec) + L-serine + ATP = L-seryl-tRNA(Sec) + AMP + diphosphate + H(+)</text>
        <dbReference type="Rhea" id="RHEA:42580"/>
        <dbReference type="Rhea" id="RHEA-COMP:9742"/>
        <dbReference type="Rhea" id="RHEA-COMP:10128"/>
        <dbReference type="ChEBI" id="CHEBI:15378"/>
        <dbReference type="ChEBI" id="CHEBI:30616"/>
        <dbReference type="ChEBI" id="CHEBI:33019"/>
        <dbReference type="ChEBI" id="CHEBI:33384"/>
        <dbReference type="ChEBI" id="CHEBI:78442"/>
        <dbReference type="ChEBI" id="CHEBI:78533"/>
        <dbReference type="ChEBI" id="CHEBI:456215"/>
        <dbReference type="EC" id="6.1.1.11"/>
    </reaction>
</comment>
<evidence type="ECO:0000256" key="2">
    <source>
        <dbReference type="ARBA" id="ARBA00012840"/>
    </source>
</evidence>
<evidence type="ECO:0000256" key="12">
    <source>
        <dbReference type="PIRSR" id="PIRSR001529-2"/>
    </source>
</evidence>
<reference evidence="16" key="1">
    <citation type="submission" date="2022-03" db="EMBL/GenBank/DDBJ databases">
        <authorList>
            <person name="Alioto T."/>
            <person name="Alioto T."/>
            <person name="Gomez Garrido J."/>
        </authorList>
    </citation>
    <scope>NUCLEOTIDE SEQUENCE</scope>
</reference>
<feature type="binding site" evidence="11">
    <location>
        <position position="334"/>
    </location>
    <ligand>
        <name>L-serine</name>
        <dbReference type="ChEBI" id="CHEBI:33384"/>
    </ligand>
</feature>
<dbReference type="SUPFAM" id="SSF55681">
    <property type="entry name" value="Class II aaRS and biotin synthetases"/>
    <property type="match status" value="1"/>
</dbReference>
<evidence type="ECO:0000256" key="8">
    <source>
        <dbReference type="ARBA" id="ARBA00031113"/>
    </source>
</evidence>
<evidence type="ECO:0000256" key="11">
    <source>
        <dbReference type="PIRSR" id="PIRSR001529-1"/>
    </source>
</evidence>
<dbReference type="InterPro" id="IPR045864">
    <property type="entry name" value="aa-tRNA-synth_II/BPL/LPL"/>
</dbReference>
<name>A0AAD1SX81_PELCU</name>
<feature type="domain" description="Aminoacyl-transfer RNA synthetases class-II family profile" evidence="15">
    <location>
        <begin position="186"/>
        <end position="461"/>
    </location>
</feature>
<dbReference type="InterPro" id="IPR033729">
    <property type="entry name" value="SerRS_core"/>
</dbReference>
<keyword evidence="7" id="KW-0030">Aminoacyl-tRNA synthetase</keyword>
<feature type="site" description="Important for serine binding" evidence="11">
    <location>
        <position position="436"/>
    </location>
</feature>
<dbReference type="InterPro" id="IPR002314">
    <property type="entry name" value="aa-tRNA-synt_IIb"/>
</dbReference>
<dbReference type="GO" id="GO:0006434">
    <property type="term" value="P:seryl-tRNA aminoacylation"/>
    <property type="evidence" value="ECO:0007669"/>
    <property type="project" value="InterPro"/>
</dbReference>
<keyword evidence="5 12" id="KW-0067">ATP-binding</keyword>
<dbReference type="AlphaFoldDB" id="A0AAD1SX81"/>
<feature type="binding site" evidence="12">
    <location>
        <begin position="401"/>
        <end position="404"/>
    </location>
    <ligand>
        <name>ATP</name>
        <dbReference type="ChEBI" id="CHEBI:30616"/>
    </ligand>
</feature>
<sequence length="500" mass="56935">MAARMVTRCSVRCARALSSRAPAPQSRLYEHGREGYSHRPQLDMESLSRDLERAQREIQDRKGGEQDLGGLVRTWEQLQKIRQDIQKLEDEKTQMANEVKHLVLTHTKETLEKLPVYVSLRKRGKGIRQQLNSLYPEESDLDRSFYIRALRLPNRTHPDTPVGDESKARVLDIVGEKPKFDFELQNHLQLGEDLDIIRQRRLSHVSGHRSYYLRGAGSLLQYALVNFTINKLMKKGFIPMSVPDMLKGAVFEGCGMQPDAQSSQVYNLDPSQFPDLNLAGTSEVGIAGYFMDHAQTLSDLPLRTVCCSTCYRAETDAGRETWGLYRVHHFTKVEMFGVTANESGTESQELHNEFLQLQKEIFSDLGLHFKVLDMPTQELGRPAYKKYDIEAWMPARGSYGEISSASNCTDYQSRRLNIMYRTPKGELRHAHTVNGTACAVPRLLIAILESYQLKDGRVRVPAILQPFMGTDIIERPPYTPAEYIGPDQRKFTGKPQKSVD</sequence>
<comment type="similarity">
    <text evidence="1">Belongs to the class-II aminoacyl-tRNA synthetase family. Type-1 seryl-tRNA synthetase subfamily.</text>
</comment>
<feature type="binding site" evidence="12">
    <location>
        <begin position="312"/>
        <end position="314"/>
    </location>
    <ligand>
        <name>ATP</name>
        <dbReference type="ChEBI" id="CHEBI:30616"/>
    </ligand>
</feature>
<comment type="catalytic activity">
    <reaction evidence="10">
        <text>tRNA(Ser) + L-serine + ATP = L-seryl-tRNA(Ser) + AMP + diphosphate + H(+)</text>
        <dbReference type="Rhea" id="RHEA:12292"/>
        <dbReference type="Rhea" id="RHEA-COMP:9669"/>
        <dbReference type="Rhea" id="RHEA-COMP:9703"/>
        <dbReference type="ChEBI" id="CHEBI:15378"/>
        <dbReference type="ChEBI" id="CHEBI:30616"/>
        <dbReference type="ChEBI" id="CHEBI:33019"/>
        <dbReference type="ChEBI" id="CHEBI:33384"/>
        <dbReference type="ChEBI" id="CHEBI:78442"/>
        <dbReference type="ChEBI" id="CHEBI:78533"/>
        <dbReference type="ChEBI" id="CHEBI:456215"/>
        <dbReference type="EC" id="6.1.1.11"/>
    </reaction>
</comment>
<dbReference type="PANTHER" id="PTHR11778">
    <property type="entry name" value="SERYL-TRNA SYNTHETASE"/>
    <property type="match status" value="1"/>
</dbReference>
<keyword evidence="6" id="KW-0648">Protein biosynthesis</keyword>
<evidence type="ECO:0000256" key="10">
    <source>
        <dbReference type="ARBA" id="ARBA00048823"/>
    </source>
</evidence>
<evidence type="ECO:0000256" key="9">
    <source>
        <dbReference type="ARBA" id="ARBA00047929"/>
    </source>
</evidence>
<dbReference type="InterPro" id="IPR002317">
    <property type="entry name" value="Ser-tRNA-ligase_type_1"/>
</dbReference>
<evidence type="ECO:0000256" key="14">
    <source>
        <dbReference type="SAM" id="MobiDB-lite"/>
    </source>
</evidence>
<evidence type="ECO:0000256" key="6">
    <source>
        <dbReference type="ARBA" id="ARBA00022917"/>
    </source>
</evidence>
<dbReference type="CDD" id="cd00770">
    <property type="entry name" value="SerRS_core"/>
    <property type="match status" value="1"/>
</dbReference>
<dbReference type="InterPro" id="IPR010978">
    <property type="entry name" value="tRNA-bd_arm"/>
</dbReference>
<feature type="binding site" evidence="12">
    <location>
        <begin position="327"/>
        <end position="330"/>
    </location>
    <ligand>
        <name>ATP</name>
        <dbReference type="ChEBI" id="CHEBI:30616"/>
    </ligand>
</feature>
<protein>
    <recommendedName>
        <fullName evidence="2">serine--tRNA ligase</fullName>
        <ecNumber evidence="2">6.1.1.11</ecNumber>
    </recommendedName>
    <alternativeName>
        <fullName evidence="8">Seryl-tRNA synthetase</fullName>
    </alternativeName>
</protein>
<dbReference type="PIRSF" id="PIRSF001529">
    <property type="entry name" value="Ser-tRNA-synth_IIa"/>
    <property type="match status" value="1"/>
</dbReference>
<dbReference type="FunFam" id="3.30.930.10:FF:000047">
    <property type="entry name" value="serine--tRNA ligase, mitochondrial isoform X2"/>
    <property type="match status" value="1"/>
</dbReference>
<keyword evidence="4" id="KW-0547">Nucleotide-binding</keyword>
<feature type="compositionally biased region" description="Basic and acidic residues" evidence="14">
    <location>
        <begin position="28"/>
        <end position="43"/>
    </location>
</feature>
<evidence type="ECO:0000256" key="7">
    <source>
        <dbReference type="ARBA" id="ARBA00023146"/>
    </source>
</evidence>
<dbReference type="Gene3D" id="3.30.930.10">
    <property type="entry name" value="Bira Bifunctional Protein, Domain 2"/>
    <property type="match status" value="1"/>
</dbReference>
<evidence type="ECO:0000313" key="17">
    <source>
        <dbReference type="Proteomes" id="UP001295444"/>
    </source>
</evidence>
<dbReference type="SUPFAM" id="SSF46589">
    <property type="entry name" value="tRNA-binding arm"/>
    <property type="match status" value="1"/>
</dbReference>
<keyword evidence="3 16" id="KW-0436">Ligase</keyword>
<feature type="binding site" evidence="11">
    <location>
        <position position="434"/>
    </location>
    <ligand>
        <name>L-serine</name>
        <dbReference type="ChEBI" id="CHEBI:33384"/>
    </ligand>
</feature>
<dbReference type="Pfam" id="PF00587">
    <property type="entry name" value="tRNA-synt_2b"/>
    <property type="match status" value="1"/>
</dbReference>
<feature type="binding site" evidence="11">
    <location>
        <position position="281"/>
    </location>
    <ligand>
        <name>L-serine</name>
        <dbReference type="ChEBI" id="CHEBI:33384"/>
    </ligand>
</feature>
<dbReference type="GO" id="GO:0004828">
    <property type="term" value="F:serine-tRNA ligase activity"/>
    <property type="evidence" value="ECO:0007669"/>
    <property type="project" value="UniProtKB-EC"/>
</dbReference>
<proteinExistence type="inferred from homology"/>
<evidence type="ECO:0000256" key="13">
    <source>
        <dbReference type="SAM" id="Coils"/>
    </source>
</evidence>